<feature type="domain" description="STAS" evidence="3">
    <location>
        <begin position="1"/>
        <end position="107"/>
    </location>
</feature>
<comment type="similarity">
    <text evidence="1 2">Belongs to the anti-sigma-factor antagonist family.</text>
</comment>
<evidence type="ECO:0000259" key="3">
    <source>
        <dbReference type="PROSITE" id="PS50801"/>
    </source>
</evidence>
<dbReference type="EMBL" id="JAIHOM010000027">
    <property type="protein sequence ID" value="MCW6036076.1"/>
    <property type="molecule type" value="Genomic_DNA"/>
</dbReference>
<dbReference type="InterPro" id="IPR002645">
    <property type="entry name" value="STAS_dom"/>
</dbReference>
<dbReference type="Pfam" id="PF01740">
    <property type="entry name" value="STAS"/>
    <property type="match status" value="1"/>
</dbReference>
<organism evidence="4 5">
    <name type="scientific">Spirulina subsalsa FACHB-351</name>
    <dbReference type="NCBI Taxonomy" id="234711"/>
    <lineage>
        <taxon>Bacteria</taxon>
        <taxon>Bacillati</taxon>
        <taxon>Cyanobacteriota</taxon>
        <taxon>Cyanophyceae</taxon>
        <taxon>Spirulinales</taxon>
        <taxon>Spirulinaceae</taxon>
        <taxon>Spirulina</taxon>
    </lineage>
</organism>
<dbReference type="PROSITE" id="PS50801">
    <property type="entry name" value="STAS"/>
    <property type="match status" value="1"/>
</dbReference>
<dbReference type="InterPro" id="IPR036513">
    <property type="entry name" value="STAS_dom_sf"/>
</dbReference>
<dbReference type="SUPFAM" id="SSF52091">
    <property type="entry name" value="SpoIIaa-like"/>
    <property type="match status" value="1"/>
</dbReference>
<accession>A0ABT3L3J3</accession>
<dbReference type="InterPro" id="IPR003658">
    <property type="entry name" value="Anti-sigma_ant"/>
</dbReference>
<dbReference type="NCBIfam" id="TIGR00377">
    <property type="entry name" value="ant_ant_sig"/>
    <property type="match status" value="1"/>
</dbReference>
<dbReference type="Gene3D" id="3.30.750.24">
    <property type="entry name" value="STAS domain"/>
    <property type="match status" value="1"/>
</dbReference>
<dbReference type="Proteomes" id="UP001526426">
    <property type="component" value="Unassembled WGS sequence"/>
</dbReference>
<evidence type="ECO:0000256" key="2">
    <source>
        <dbReference type="RuleBase" id="RU003749"/>
    </source>
</evidence>
<evidence type="ECO:0000313" key="4">
    <source>
        <dbReference type="EMBL" id="MCW6036076.1"/>
    </source>
</evidence>
<keyword evidence="5" id="KW-1185">Reference proteome</keyword>
<comment type="caution">
    <text evidence="4">The sequence shown here is derived from an EMBL/GenBank/DDBJ whole genome shotgun (WGS) entry which is preliminary data.</text>
</comment>
<protein>
    <recommendedName>
        <fullName evidence="2">Anti-sigma factor antagonist</fullName>
    </recommendedName>
</protein>
<evidence type="ECO:0000256" key="1">
    <source>
        <dbReference type="ARBA" id="ARBA00009013"/>
    </source>
</evidence>
<dbReference type="PANTHER" id="PTHR33495">
    <property type="entry name" value="ANTI-SIGMA FACTOR ANTAGONIST TM_1081-RELATED-RELATED"/>
    <property type="match status" value="1"/>
</dbReference>
<proteinExistence type="inferred from homology"/>
<gene>
    <name evidence="4" type="ORF">K4A83_07295</name>
</gene>
<name>A0ABT3L3J3_9CYAN</name>
<dbReference type="RefSeq" id="WP_265263811.1">
    <property type="nucleotide sequence ID" value="NZ_JAIHOM010000027.1"/>
</dbReference>
<reference evidence="4 5" key="1">
    <citation type="submission" date="2021-08" db="EMBL/GenBank/DDBJ databases">
        <title>Draft genome sequence of Spirulina subsalsa with high tolerance to salinity and hype-accumulation of phycocyanin.</title>
        <authorList>
            <person name="Pei H."/>
            <person name="Jiang L."/>
        </authorList>
    </citation>
    <scope>NUCLEOTIDE SEQUENCE [LARGE SCALE GENOMIC DNA]</scope>
    <source>
        <strain evidence="4 5">FACHB-351</strain>
    </source>
</reference>
<sequence length="108" mass="12105">MSPNIKIVQPSGILDSTKVAEFRQEINESVRNGAQIILIDFKDVTFMDSSGLGALVLALKTVRAEHRKLFICSINEQIKMLFELTSMDRVFDIFADRDAFHQATAAES</sequence>
<dbReference type="PANTHER" id="PTHR33495:SF2">
    <property type="entry name" value="ANTI-SIGMA FACTOR ANTAGONIST TM_1081-RELATED"/>
    <property type="match status" value="1"/>
</dbReference>
<dbReference type="CDD" id="cd07043">
    <property type="entry name" value="STAS_anti-anti-sigma_factors"/>
    <property type="match status" value="1"/>
</dbReference>
<evidence type="ECO:0000313" key="5">
    <source>
        <dbReference type="Proteomes" id="UP001526426"/>
    </source>
</evidence>